<dbReference type="Proteomes" id="UP000016504">
    <property type="component" value="Unassembled WGS sequence"/>
</dbReference>
<reference evidence="2 3" key="1">
    <citation type="submission" date="2013-08" db="EMBL/GenBank/DDBJ databases">
        <title>Biodegradation of aromatic compounds in biofilm forming Pseudomonas isolated from sewage sludge.</title>
        <authorList>
            <person name="Qureshi A."/>
            <person name="Ghosh S."/>
            <person name="Khardenavis A.A."/>
            <person name="Kapley A."/>
            <person name="Purohit H.J."/>
        </authorList>
    </citation>
    <scope>NUCLEOTIDE SEQUENCE [LARGE SCALE GENOMIC DNA]</scope>
    <source>
        <strain evidence="2 3">EGD-AQ6</strain>
    </source>
</reference>
<name>U1TED2_9PSED</name>
<dbReference type="RefSeq" id="WP_021492488.1">
    <property type="nucleotide sequence ID" value="NZ_AVQG01000023.1"/>
</dbReference>
<gene>
    <name evidence="2" type="ORF">O204_05465</name>
</gene>
<dbReference type="InterPro" id="IPR009826">
    <property type="entry name" value="DNA_circ_N"/>
</dbReference>
<protein>
    <recommendedName>
        <fullName evidence="1">DNA circulation N-terminal domain-containing protein</fullName>
    </recommendedName>
</protein>
<evidence type="ECO:0000313" key="2">
    <source>
        <dbReference type="EMBL" id="ERH56524.1"/>
    </source>
</evidence>
<proteinExistence type="predicted"/>
<dbReference type="Pfam" id="PF07157">
    <property type="entry name" value="DNA_circ_N"/>
    <property type="match status" value="1"/>
</dbReference>
<accession>U1TED2</accession>
<dbReference type="PATRIC" id="fig|1390371.3.peg.3613"/>
<sequence length="411" mass="44773">MATWREQLQPASFRGVPFHVESESTPVGRRTQVHEFPQRNRPVVEDLGEQTRIIKFTAFVVGEDCFFQRDNLLQALNQPGPGTLIHPWYGQMYGTATDCSAGHAWNEGGVTRFELMFVEGGEKGYPAGVPNTARQLEAENESLLDSAIARYKAAMALVNKARLSVKALQNGLAGVQMFIQQEISQITGLVSSVVTLADMVANFPDNLATMLQSQFSGMSTDFDRFSLSRRTASSKVEAARGIAALPPPAGGAANIAAVTATRELVRDVLIIDALRIVAAMPVIQAPSLLPGVPTLEQQVAAPIERVEVPVTDDVLSLRDDISAEIWDAQLQADYAHFERLDNARKLVKAHLAEVAKASVRLIEVTPKQTLPAFVLAYQQFGDASRADEIVTRNAVQHPGFLPPLPLKVAQE</sequence>
<dbReference type="AlphaFoldDB" id="U1TED2"/>
<comment type="caution">
    <text evidence="2">The sequence shown here is derived from an EMBL/GenBank/DDBJ whole genome shotgun (WGS) entry which is preliminary data.</text>
</comment>
<dbReference type="EMBL" id="AVQG01000023">
    <property type="protein sequence ID" value="ERH56524.1"/>
    <property type="molecule type" value="Genomic_DNA"/>
</dbReference>
<evidence type="ECO:0000259" key="1">
    <source>
        <dbReference type="Pfam" id="PF07157"/>
    </source>
</evidence>
<evidence type="ECO:0000313" key="3">
    <source>
        <dbReference type="Proteomes" id="UP000016504"/>
    </source>
</evidence>
<feature type="domain" description="DNA circulation N-terminal" evidence="1">
    <location>
        <begin position="8"/>
        <end position="92"/>
    </location>
</feature>
<organism evidence="2 3">
    <name type="scientific">Pseudomonas simiae</name>
    <dbReference type="NCBI Taxonomy" id="321846"/>
    <lineage>
        <taxon>Bacteria</taxon>
        <taxon>Pseudomonadati</taxon>
        <taxon>Pseudomonadota</taxon>
        <taxon>Gammaproteobacteria</taxon>
        <taxon>Pseudomonadales</taxon>
        <taxon>Pseudomonadaceae</taxon>
        <taxon>Pseudomonas</taxon>
    </lineage>
</organism>